<organism evidence="1">
    <name type="scientific">uncultured organism</name>
    <dbReference type="NCBI Taxonomy" id="155900"/>
    <lineage>
        <taxon>unclassified sequences</taxon>
        <taxon>environmental samples</taxon>
    </lineage>
</organism>
<proteinExistence type="predicted"/>
<accession>A0A5B8RJZ0</accession>
<evidence type="ECO:0000313" key="1">
    <source>
        <dbReference type="EMBL" id="QEA07904.1"/>
    </source>
</evidence>
<dbReference type="AlphaFoldDB" id="A0A5B8RJZ0"/>
<reference evidence="1" key="1">
    <citation type="submission" date="2019-06" db="EMBL/GenBank/DDBJ databases">
        <authorList>
            <person name="Murdoch R.W."/>
            <person name="Fathepure B."/>
        </authorList>
    </citation>
    <scope>NUCLEOTIDE SEQUENCE</scope>
</reference>
<evidence type="ECO:0008006" key="2">
    <source>
        <dbReference type="Google" id="ProtNLM"/>
    </source>
</evidence>
<name>A0A5B8RJZ0_9ZZZZ</name>
<protein>
    <recommendedName>
        <fullName evidence="2">KWG Leptospira</fullName>
    </recommendedName>
</protein>
<gene>
    <name evidence="1" type="ORF">KBTEX_04270</name>
</gene>
<dbReference type="Pfam" id="PF14903">
    <property type="entry name" value="WG_beta_rep"/>
    <property type="match status" value="1"/>
</dbReference>
<dbReference type="EMBL" id="MN079464">
    <property type="protein sequence ID" value="QEA07904.1"/>
    <property type="molecule type" value="Genomic_DNA"/>
</dbReference>
<dbReference type="InterPro" id="IPR032774">
    <property type="entry name" value="WG_beta_rep"/>
</dbReference>
<sequence>MIDRAGEWVLAPAYAAVEPVNGQLWIVQRRRGSDPFEDIPRALVDADGETIVPYTEGLLSATVLDNRSVEVRAHGPAGVHKLLSPSGEVLFDGHEATFTVMGDLLRLRRRPSIGYLGDDLEWAVALEPGTGSVFHADAQRALRSTGERAEILDAKGRVVATLPDGEWRWPTAASRIIGRVYEDGTTKTKYADPNGEITLIVDGKAGVFRGDTALVSRTDGQDGFWVGASGERREIRGRYTDLGLPADNGLAYAASGGRYGFIDGDGRYVIPPVYDLVTPFQDGRAIATTERSAMMIDRQGRPIARVASECGVRVLYGPDNERVWPERLPQRCRH</sequence>